<dbReference type="SUPFAM" id="SSF46689">
    <property type="entry name" value="Homeodomain-like"/>
    <property type="match status" value="1"/>
</dbReference>
<protein>
    <recommendedName>
        <fullName evidence="3">HTH tetR-type domain-containing protein</fullName>
    </recommendedName>
</protein>
<keyword evidence="1 2" id="KW-0238">DNA-binding</keyword>
<evidence type="ECO:0000313" key="4">
    <source>
        <dbReference type="EMBL" id="GHP14796.1"/>
    </source>
</evidence>
<keyword evidence="5" id="KW-1185">Reference proteome</keyword>
<dbReference type="PROSITE" id="PS50977">
    <property type="entry name" value="HTH_TETR_2"/>
    <property type="match status" value="1"/>
</dbReference>
<proteinExistence type="predicted"/>
<dbReference type="InterPro" id="IPR009057">
    <property type="entry name" value="Homeodomain-like_sf"/>
</dbReference>
<organism evidence="4 5">
    <name type="scientific">Lentilactobacillus fungorum</name>
    <dbReference type="NCBI Taxonomy" id="2201250"/>
    <lineage>
        <taxon>Bacteria</taxon>
        <taxon>Bacillati</taxon>
        <taxon>Bacillota</taxon>
        <taxon>Bacilli</taxon>
        <taxon>Lactobacillales</taxon>
        <taxon>Lactobacillaceae</taxon>
        <taxon>Lentilactobacillus</taxon>
    </lineage>
</organism>
<dbReference type="PANTHER" id="PTHR43479">
    <property type="entry name" value="ACREF/ENVCD OPERON REPRESSOR-RELATED"/>
    <property type="match status" value="1"/>
</dbReference>
<sequence length="198" mass="23689">MKYDLAKKPTLGSRRTLKSFSTTMFQLITKKSFEKITVNEICRLSEYPRATFYNYFDDKYDLLNYCWYLIFTQAGVRADTVVASQDTFEECFDRLYDVFDQYRSIIKLIVRKNPINDELALSFTDYFRRTVKRIFTNSFDESKMTIPLDLIVIQTVELILNVLEWDFLEDHEITRKQTYYYLHVLLLGNPFQDSPCKK</sequence>
<dbReference type="InterPro" id="IPR050624">
    <property type="entry name" value="HTH-type_Tx_Regulator"/>
</dbReference>
<dbReference type="Pfam" id="PF00440">
    <property type="entry name" value="TetR_N"/>
    <property type="match status" value="1"/>
</dbReference>
<dbReference type="EMBL" id="BNJR01000017">
    <property type="protein sequence ID" value="GHP14796.1"/>
    <property type="molecule type" value="Genomic_DNA"/>
</dbReference>
<gene>
    <name evidence="4" type="ORF">YK48G_22210</name>
</gene>
<dbReference type="PANTHER" id="PTHR43479:SF7">
    <property type="entry name" value="TETR-FAMILY TRANSCRIPTIONAL REGULATOR"/>
    <property type="match status" value="1"/>
</dbReference>
<name>A0ABQ3W257_9LACO</name>
<evidence type="ECO:0000256" key="1">
    <source>
        <dbReference type="ARBA" id="ARBA00023125"/>
    </source>
</evidence>
<feature type="DNA-binding region" description="H-T-H motif" evidence="2">
    <location>
        <begin position="37"/>
        <end position="56"/>
    </location>
</feature>
<evidence type="ECO:0000313" key="5">
    <source>
        <dbReference type="Proteomes" id="UP000604765"/>
    </source>
</evidence>
<comment type="caution">
    <text evidence="4">The sequence shown here is derived from an EMBL/GenBank/DDBJ whole genome shotgun (WGS) entry which is preliminary data.</text>
</comment>
<dbReference type="InterPro" id="IPR001647">
    <property type="entry name" value="HTH_TetR"/>
</dbReference>
<reference evidence="4 5" key="1">
    <citation type="journal article" date="2021" name="Int. J. Syst. Evol. Microbiol.">
        <title>Lentilactobacillus fungorum sp. nov., isolated from spent mushroom substrates.</title>
        <authorList>
            <person name="Tohno M."/>
            <person name="Tanizawa Y."/>
            <person name="Kojima Y."/>
            <person name="Sakamoto M."/>
            <person name="Ohkuma M."/>
            <person name="Kobayashi H."/>
        </authorList>
    </citation>
    <scope>NUCLEOTIDE SEQUENCE [LARGE SCALE GENOMIC DNA]</scope>
    <source>
        <strain evidence="4 5">YK48G</strain>
    </source>
</reference>
<dbReference type="Proteomes" id="UP000604765">
    <property type="component" value="Unassembled WGS sequence"/>
</dbReference>
<feature type="domain" description="HTH tetR-type" evidence="3">
    <location>
        <begin position="14"/>
        <end position="74"/>
    </location>
</feature>
<evidence type="ECO:0000256" key="2">
    <source>
        <dbReference type="PROSITE-ProRule" id="PRU00335"/>
    </source>
</evidence>
<dbReference type="Gene3D" id="1.10.357.10">
    <property type="entry name" value="Tetracycline Repressor, domain 2"/>
    <property type="match status" value="1"/>
</dbReference>
<dbReference type="RefSeq" id="WP_232365357.1">
    <property type="nucleotide sequence ID" value="NZ_BNJR01000017.1"/>
</dbReference>
<accession>A0ABQ3W257</accession>
<evidence type="ECO:0000259" key="3">
    <source>
        <dbReference type="PROSITE" id="PS50977"/>
    </source>
</evidence>